<dbReference type="RefSeq" id="WP_057873259.1">
    <property type="nucleotide sequence ID" value="NZ_AYYI01000015.1"/>
</dbReference>
<dbReference type="Proteomes" id="UP000051638">
    <property type="component" value="Unassembled WGS sequence"/>
</dbReference>
<protein>
    <recommendedName>
        <fullName evidence="1">N-acetyltransferase domain-containing protein</fullName>
    </recommendedName>
</protein>
<proteinExistence type="predicted"/>
<dbReference type="SUPFAM" id="SSF55729">
    <property type="entry name" value="Acyl-CoA N-acyltransferases (Nat)"/>
    <property type="match status" value="1"/>
</dbReference>
<dbReference type="PATRIC" id="fig|1423796.3.peg.351"/>
<dbReference type="Pfam" id="PF13508">
    <property type="entry name" value="Acetyltransf_7"/>
    <property type="match status" value="1"/>
</dbReference>
<dbReference type="GO" id="GO:0016747">
    <property type="term" value="F:acyltransferase activity, transferring groups other than amino-acyl groups"/>
    <property type="evidence" value="ECO:0007669"/>
    <property type="project" value="InterPro"/>
</dbReference>
<gene>
    <name evidence="2" type="ORF">FC24_GL000340</name>
</gene>
<dbReference type="PROSITE" id="PS51186">
    <property type="entry name" value="GNAT"/>
    <property type="match status" value="1"/>
</dbReference>
<evidence type="ECO:0000259" key="1">
    <source>
        <dbReference type="PROSITE" id="PS51186"/>
    </source>
</evidence>
<dbReference type="STRING" id="1423796.FC24_GL000340"/>
<evidence type="ECO:0000313" key="2">
    <source>
        <dbReference type="EMBL" id="KRM99375.1"/>
    </source>
</evidence>
<organism evidence="2 3">
    <name type="scientific">Loigolactobacillus rennini DSM 20253</name>
    <dbReference type="NCBI Taxonomy" id="1423796"/>
    <lineage>
        <taxon>Bacteria</taxon>
        <taxon>Bacillati</taxon>
        <taxon>Bacillota</taxon>
        <taxon>Bacilli</taxon>
        <taxon>Lactobacillales</taxon>
        <taxon>Lactobacillaceae</taxon>
        <taxon>Loigolactobacillus</taxon>
    </lineage>
</organism>
<sequence>MHFERYFANSWLLKRYGHYFFNSELNRATHVLAVYDGDHLVGVLMADLTGQPKIQFSRWRQVKVWLWETLQHVFAGGVDRYAQANQALYAAYRRHYQSDGEINFFAVDPQAQGKGSGTFLLNALKSEVAGKALYLYTDDNYNYRFYEHRGFQRSGTEQIQFKIGKKLTTLRCFLYHREF</sequence>
<dbReference type="AlphaFoldDB" id="A0A0R2D5K6"/>
<dbReference type="InterPro" id="IPR016181">
    <property type="entry name" value="Acyl_CoA_acyltransferase"/>
</dbReference>
<comment type="caution">
    <text evidence="2">The sequence shown here is derived from an EMBL/GenBank/DDBJ whole genome shotgun (WGS) entry which is preliminary data.</text>
</comment>
<feature type="domain" description="N-acetyltransferase" evidence="1">
    <location>
        <begin position="23"/>
        <end position="175"/>
    </location>
</feature>
<reference evidence="2 3" key="1">
    <citation type="journal article" date="2015" name="Genome Announc.">
        <title>Expanding the biotechnology potential of lactobacilli through comparative genomics of 213 strains and associated genera.</title>
        <authorList>
            <person name="Sun Z."/>
            <person name="Harris H.M."/>
            <person name="McCann A."/>
            <person name="Guo C."/>
            <person name="Argimon S."/>
            <person name="Zhang W."/>
            <person name="Yang X."/>
            <person name="Jeffery I.B."/>
            <person name="Cooney J.C."/>
            <person name="Kagawa T.F."/>
            <person name="Liu W."/>
            <person name="Song Y."/>
            <person name="Salvetti E."/>
            <person name="Wrobel A."/>
            <person name="Rasinkangas P."/>
            <person name="Parkhill J."/>
            <person name="Rea M.C."/>
            <person name="O'Sullivan O."/>
            <person name="Ritari J."/>
            <person name="Douillard F.P."/>
            <person name="Paul Ross R."/>
            <person name="Yang R."/>
            <person name="Briner A.E."/>
            <person name="Felis G.E."/>
            <person name="de Vos W.M."/>
            <person name="Barrangou R."/>
            <person name="Klaenhammer T.R."/>
            <person name="Caufield P.W."/>
            <person name="Cui Y."/>
            <person name="Zhang H."/>
            <person name="O'Toole P.W."/>
        </authorList>
    </citation>
    <scope>NUCLEOTIDE SEQUENCE [LARGE SCALE GENOMIC DNA]</scope>
    <source>
        <strain evidence="2 3">DSM 20253</strain>
    </source>
</reference>
<dbReference type="OrthoDB" id="2243440at2"/>
<name>A0A0R2D5K6_9LACO</name>
<dbReference type="EMBL" id="AYYI01000015">
    <property type="protein sequence ID" value="KRM99375.1"/>
    <property type="molecule type" value="Genomic_DNA"/>
</dbReference>
<dbReference type="Gene3D" id="3.40.630.30">
    <property type="match status" value="1"/>
</dbReference>
<keyword evidence="3" id="KW-1185">Reference proteome</keyword>
<dbReference type="CDD" id="cd04301">
    <property type="entry name" value="NAT_SF"/>
    <property type="match status" value="1"/>
</dbReference>
<evidence type="ECO:0000313" key="3">
    <source>
        <dbReference type="Proteomes" id="UP000051638"/>
    </source>
</evidence>
<accession>A0A0R2D5K6</accession>
<dbReference type="InterPro" id="IPR000182">
    <property type="entry name" value="GNAT_dom"/>
</dbReference>